<name>A0A1F7UXR9_9BACT</name>
<evidence type="ECO:0000259" key="1">
    <source>
        <dbReference type="Pfam" id="PF01996"/>
    </source>
</evidence>
<dbReference type="AlphaFoldDB" id="A0A1F7UXR9"/>
<gene>
    <name evidence="2" type="ORF">A2936_02010</name>
</gene>
<dbReference type="PANTHER" id="PTHR47917">
    <property type="match status" value="1"/>
</dbReference>
<dbReference type="Pfam" id="PF01996">
    <property type="entry name" value="F420_ligase"/>
    <property type="match status" value="1"/>
</dbReference>
<comment type="caution">
    <text evidence="2">The sequence shown here is derived from an EMBL/GenBank/DDBJ whole genome shotgun (WGS) entry which is preliminary data.</text>
</comment>
<evidence type="ECO:0000313" key="2">
    <source>
        <dbReference type="EMBL" id="OGL82457.1"/>
    </source>
</evidence>
<reference evidence="2 3" key="1">
    <citation type="journal article" date="2016" name="Nat. Commun.">
        <title>Thousands of microbial genomes shed light on interconnected biogeochemical processes in an aquifer system.</title>
        <authorList>
            <person name="Anantharaman K."/>
            <person name="Brown C.T."/>
            <person name="Hug L.A."/>
            <person name="Sharon I."/>
            <person name="Castelle C.J."/>
            <person name="Probst A.J."/>
            <person name="Thomas B.C."/>
            <person name="Singh A."/>
            <person name="Wilkins M.J."/>
            <person name="Karaoz U."/>
            <person name="Brodie E.L."/>
            <person name="Williams K.H."/>
            <person name="Hubbard S.S."/>
            <person name="Banfield J.F."/>
        </authorList>
    </citation>
    <scope>NUCLEOTIDE SEQUENCE [LARGE SCALE GENOMIC DNA]</scope>
</reference>
<dbReference type="PANTHER" id="PTHR47917:SF1">
    <property type="entry name" value="COENZYME F420:L-GLUTAMATE LIGASE"/>
    <property type="match status" value="1"/>
</dbReference>
<sequence>MKFIKVRTRVVVPPRDNIYLILDQFLPRLREGDVLFITSKILAIHQGRCVKINSSVKKDYLIKKEADKYIHRRLASYGNFFLTIKNSTLIPSAGIDESNGNGYYILWPQGIVPLLKELRVYLKKKFKLKNLALIATDSHTIPLRYGVIGISIGSCGLEPLYDYRGKPDIFGRKLKYTKTNVVDALSAMAVLLMGEGNEQTPIMILRGAKFIRFTTKSSRQKLVIPYLKDLYAPLLKVFEHKK</sequence>
<dbReference type="InterPro" id="IPR002847">
    <property type="entry name" value="F420-0_gamma-glut_ligase-dom"/>
</dbReference>
<proteinExistence type="predicted"/>
<dbReference type="SUPFAM" id="SSF144010">
    <property type="entry name" value="CofE-like"/>
    <property type="match status" value="1"/>
</dbReference>
<organism evidence="2 3">
    <name type="scientific">Candidatus Uhrbacteria bacterium RIFCSPLOWO2_01_FULL_47_25</name>
    <dbReference type="NCBI Taxonomy" id="1802402"/>
    <lineage>
        <taxon>Bacteria</taxon>
        <taxon>Candidatus Uhriibacteriota</taxon>
    </lineage>
</organism>
<evidence type="ECO:0000313" key="3">
    <source>
        <dbReference type="Proteomes" id="UP000176846"/>
    </source>
</evidence>
<feature type="domain" description="Coenzyme F420:L-glutamate ligase-like" evidence="1">
    <location>
        <begin position="6"/>
        <end position="207"/>
    </location>
</feature>
<dbReference type="GO" id="GO:0052618">
    <property type="term" value="F:coenzyme F420-0:L-glutamate ligase activity"/>
    <property type="evidence" value="ECO:0007669"/>
    <property type="project" value="TreeGrafter"/>
</dbReference>
<dbReference type="EMBL" id="MGEK01000021">
    <property type="protein sequence ID" value="OGL82457.1"/>
    <property type="molecule type" value="Genomic_DNA"/>
</dbReference>
<dbReference type="Gene3D" id="3.30.1330.100">
    <property type="entry name" value="CofE-like"/>
    <property type="match status" value="1"/>
</dbReference>
<dbReference type="Proteomes" id="UP000176846">
    <property type="component" value="Unassembled WGS sequence"/>
</dbReference>
<accession>A0A1F7UXR9</accession>
<protein>
    <recommendedName>
        <fullName evidence="1">Coenzyme F420:L-glutamate ligase-like domain-containing protein</fullName>
    </recommendedName>
</protein>